<protein>
    <submittedName>
        <fullName evidence="2">Uncharacterized protein</fullName>
    </submittedName>
</protein>
<dbReference type="Proteomes" id="UP000492821">
    <property type="component" value="Unassembled WGS sequence"/>
</dbReference>
<dbReference type="WBParaSite" id="Pan_g10409.t1">
    <property type="protein sequence ID" value="Pan_g10409.t1"/>
    <property type="gene ID" value="Pan_g10409"/>
</dbReference>
<name>A0A7E4UMW7_PANRE</name>
<sequence length="104" mass="11666">MPSDSETTDLEDCGDAVFEDLEVVVDEALLFKGFPFRDADEGQPHDGLRFEVVTSRGGALIRVWNFLVWKSLLSMDVSRSSMSIKVMQTSNTEPFFEKKANVSD</sequence>
<accession>A0A7E4UMW7</accession>
<dbReference type="AlphaFoldDB" id="A0A7E4UMW7"/>
<evidence type="ECO:0000313" key="2">
    <source>
        <dbReference type="WBParaSite" id="Pan_g10409.t1"/>
    </source>
</evidence>
<reference evidence="1" key="1">
    <citation type="journal article" date="2013" name="Genetics">
        <title>The draft genome and transcriptome of Panagrellus redivivus are shaped by the harsh demands of a free-living lifestyle.</title>
        <authorList>
            <person name="Srinivasan J."/>
            <person name="Dillman A.R."/>
            <person name="Macchietto M.G."/>
            <person name="Heikkinen L."/>
            <person name="Lakso M."/>
            <person name="Fracchia K.M."/>
            <person name="Antoshechkin I."/>
            <person name="Mortazavi A."/>
            <person name="Wong G."/>
            <person name="Sternberg P.W."/>
        </authorList>
    </citation>
    <scope>NUCLEOTIDE SEQUENCE [LARGE SCALE GENOMIC DNA]</scope>
    <source>
        <strain evidence="1">MT8872</strain>
    </source>
</reference>
<reference evidence="2" key="2">
    <citation type="submission" date="2020-10" db="UniProtKB">
        <authorList>
            <consortium name="WormBaseParasite"/>
        </authorList>
    </citation>
    <scope>IDENTIFICATION</scope>
</reference>
<evidence type="ECO:0000313" key="1">
    <source>
        <dbReference type="Proteomes" id="UP000492821"/>
    </source>
</evidence>
<proteinExistence type="predicted"/>
<keyword evidence="1" id="KW-1185">Reference proteome</keyword>
<organism evidence="1 2">
    <name type="scientific">Panagrellus redivivus</name>
    <name type="common">Microworm</name>
    <dbReference type="NCBI Taxonomy" id="6233"/>
    <lineage>
        <taxon>Eukaryota</taxon>
        <taxon>Metazoa</taxon>
        <taxon>Ecdysozoa</taxon>
        <taxon>Nematoda</taxon>
        <taxon>Chromadorea</taxon>
        <taxon>Rhabditida</taxon>
        <taxon>Tylenchina</taxon>
        <taxon>Panagrolaimomorpha</taxon>
        <taxon>Panagrolaimoidea</taxon>
        <taxon>Panagrolaimidae</taxon>
        <taxon>Panagrellus</taxon>
    </lineage>
</organism>